<evidence type="ECO:0000313" key="12">
    <source>
        <dbReference type="EMBL" id="EMT50259.1"/>
    </source>
</evidence>
<dbReference type="GeneID" id="89501372"/>
<dbReference type="InterPro" id="IPR003004">
    <property type="entry name" value="GspF/PilC"/>
</dbReference>
<keyword evidence="7 10" id="KW-1133">Transmembrane helix</keyword>
<dbReference type="PANTHER" id="PTHR30012">
    <property type="entry name" value="GENERAL SECRETION PATHWAY PROTEIN"/>
    <property type="match status" value="1"/>
</dbReference>
<keyword evidence="6 9" id="KW-0812">Transmembrane</keyword>
<organism evidence="12 13">
    <name type="scientific">Brevibacillus borstelensis AK1</name>
    <dbReference type="NCBI Taxonomy" id="1300222"/>
    <lineage>
        <taxon>Bacteria</taxon>
        <taxon>Bacillati</taxon>
        <taxon>Bacillota</taxon>
        <taxon>Bacilli</taxon>
        <taxon>Bacillales</taxon>
        <taxon>Paenibacillaceae</taxon>
        <taxon>Brevibacillus</taxon>
    </lineage>
</organism>
<evidence type="ECO:0000256" key="4">
    <source>
        <dbReference type="ARBA" id="ARBA00022475"/>
    </source>
</evidence>
<dbReference type="InterPro" id="IPR042094">
    <property type="entry name" value="T2SS_GspF_sf"/>
</dbReference>
<feature type="domain" description="Type II secretion system protein GspF" evidence="11">
    <location>
        <begin position="272"/>
        <end position="393"/>
    </location>
</feature>
<evidence type="ECO:0000256" key="5">
    <source>
        <dbReference type="ARBA" id="ARBA00022519"/>
    </source>
</evidence>
<evidence type="ECO:0000256" key="3">
    <source>
        <dbReference type="ARBA" id="ARBA00022448"/>
    </source>
</evidence>
<keyword evidence="3 9" id="KW-0813">Transport</keyword>
<feature type="transmembrane region" description="Helical" evidence="10">
    <location>
        <begin position="169"/>
        <end position="202"/>
    </location>
</feature>
<dbReference type="PATRIC" id="fig|1300222.3.peg.4899"/>
<dbReference type="STRING" id="1300222.I532_23316"/>
<keyword evidence="5" id="KW-0997">Cell inner membrane</keyword>
<dbReference type="PANTHER" id="PTHR30012:SF0">
    <property type="entry name" value="TYPE II SECRETION SYSTEM PROTEIN F-RELATED"/>
    <property type="match status" value="1"/>
</dbReference>
<reference evidence="12 13" key="1">
    <citation type="submission" date="2013-03" db="EMBL/GenBank/DDBJ databases">
        <title>Assembly of a new bacterial strain Brevibacillus borstelensis AK1.</title>
        <authorList>
            <person name="Rajan I."/>
            <person name="PoliReddy D."/>
            <person name="Sugumar T."/>
            <person name="Rathinam K."/>
            <person name="Alqarawi S."/>
            <person name="Khalil A.B."/>
            <person name="Sivakumar N."/>
        </authorList>
    </citation>
    <scope>NUCLEOTIDE SEQUENCE [LARGE SCALE GENOMIC DNA]</scope>
    <source>
        <strain evidence="12 13">AK1</strain>
    </source>
</reference>
<evidence type="ECO:0000313" key="13">
    <source>
        <dbReference type="Proteomes" id="UP000012081"/>
    </source>
</evidence>
<evidence type="ECO:0000256" key="1">
    <source>
        <dbReference type="ARBA" id="ARBA00004429"/>
    </source>
</evidence>
<dbReference type="FunFam" id="1.20.81.30:FF:000001">
    <property type="entry name" value="Type II secretion system protein F"/>
    <property type="match status" value="2"/>
</dbReference>
<feature type="transmembrane region" description="Helical" evidence="10">
    <location>
        <begin position="222"/>
        <end position="240"/>
    </location>
</feature>
<dbReference type="GO" id="GO:0005886">
    <property type="term" value="C:plasma membrane"/>
    <property type="evidence" value="ECO:0007669"/>
    <property type="project" value="UniProtKB-SubCell"/>
</dbReference>
<comment type="subcellular location">
    <subcellularLocation>
        <location evidence="1">Cell inner membrane</location>
        <topology evidence="1">Multi-pass membrane protein</topology>
    </subcellularLocation>
    <subcellularLocation>
        <location evidence="9">Cell membrane</location>
        <topology evidence="9">Multi-pass membrane protein</topology>
    </subcellularLocation>
</comment>
<evidence type="ECO:0000256" key="9">
    <source>
        <dbReference type="RuleBase" id="RU003923"/>
    </source>
</evidence>
<keyword evidence="13" id="KW-1185">Reference proteome</keyword>
<dbReference type="OrthoDB" id="9805682at2"/>
<dbReference type="Gene3D" id="1.20.81.30">
    <property type="entry name" value="Type II secretion system (T2SS), domain F"/>
    <property type="match status" value="2"/>
</dbReference>
<dbReference type="PROSITE" id="PS00874">
    <property type="entry name" value="T2SP_F"/>
    <property type="match status" value="1"/>
</dbReference>
<dbReference type="InterPro" id="IPR018076">
    <property type="entry name" value="T2SS_GspF_dom"/>
</dbReference>
<name>M8D221_9BACL</name>
<feature type="domain" description="Type II secretion system protein GspF" evidence="11">
    <location>
        <begin position="68"/>
        <end position="191"/>
    </location>
</feature>
<comment type="caution">
    <text evidence="12">The sequence shown here is derived from an EMBL/GenBank/DDBJ whole genome shotgun (WGS) entry which is preliminary data.</text>
</comment>
<keyword evidence="4" id="KW-1003">Cell membrane</keyword>
<proteinExistence type="inferred from homology"/>
<dbReference type="Proteomes" id="UP000012081">
    <property type="component" value="Unassembled WGS sequence"/>
</dbReference>
<gene>
    <name evidence="12" type="ORF">I532_23316</name>
</gene>
<evidence type="ECO:0000259" key="11">
    <source>
        <dbReference type="Pfam" id="PF00482"/>
    </source>
</evidence>
<comment type="similarity">
    <text evidence="2 9">Belongs to the GSP F family.</text>
</comment>
<dbReference type="GO" id="GO:0015628">
    <property type="term" value="P:protein secretion by the type II secretion system"/>
    <property type="evidence" value="ECO:0007669"/>
    <property type="project" value="TreeGrafter"/>
</dbReference>
<evidence type="ECO:0000256" key="7">
    <source>
        <dbReference type="ARBA" id="ARBA00022989"/>
    </source>
</evidence>
<dbReference type="InterPro" id="IPR001992">
    <property type="entry name" value="T2SS_GspF/T4SS_PilC_CS"/>
</dbReference>
<feature type="transmembrane region" description="Helical" evidence="10">
    <location>
        <begin position="374"/>
        <end position="395"/>
    </location>
</feature>
<protein>
    <submittedName>
        <fullName evidence="12">Type II secretion system protein</fullName>
    </submittedName>
</protein>
<dbReference type="AlphaFoldDB" id="M8D221"/>
<dbReference type="EMBL" id="APBN01000018">
    <property type="protein sequence ID" value="EMT50259.1"/>
    <property type="molecule type" value="Genomic_DNA"/>
</dbReference>
<keyword evidence="8 10" id="KW-0472">Membrane</keyword>
<evidence type="ECO:0000256" key="10">
    <source>
        <dbReference type="SAM" id="Phobius"/>
    </source>
</evidence>
<evidence type="ECO:0000256" key="6">
    <source>
        <dbReference type="ARBA" id="ARBA00022692"/>
    </source>
</evidence>
<dbReference type="Pfam" id="PF00482">
    <property type="entry name" value="T2SSF"/>
    <property type="match status" value="2"/>
</dbReference>
<sequence length="402" mass="44686">MPTFIYEAKDRTGRRKRGKIEAAAKPVAIVELKRQGLAPLSIEQEAKGFLQREIHFGKPVKSQEFVVFLRQLATLIGAGIGIVDSVHILAQQSESKVLRKILEEVEAEIRKGGQLSEAFGKHPKVFEAMFLSMIRAGEASGSLEIVLDRLATYYEKSHYTREKIKSAMMYPITVGILSIAVTMYLLINIVPTFVSMFASFHAELPAMTRMVMAASESVVSSWYLYAIGIIGIYFVFRIIVNTSYGRYFADYATLRLPIFGKLMQKGALARMSRTLSTLFSSSVPILQALTIVEDVVGNKIISQAVHESKTSLREGRPLSEPLKRAWVIPPLVSRMIAIGEETGSLDQMLEKVADFYEAEVDSAVDKIKSLIEPLMIVLLAAIVGTIVLAIMIPMFEIFGKVR</sequence>
<evidence type="ECO:0000256" key="8">
    <source>
        <dbReference type="ARBA" id="ARBA00023136"/>
    </source>
</evidence>
<evidence type="ECO:0000256" key="2">
    <source>
        <dbReference type="ARBA" id="ARBA00005745"/>
    </source>
</evidence>
<dbReference type="PRINTS" id="PR00812">
    <property type="entry name" value="BCTERIALGSPF"/>
</dbReference>
<dbReference type="RefSeq" id="WP_003392162.1">
    <property type="nucleotide sequence ID" value="NZ_APBN01000018.1"/>
</dbReference>
<accession>M8D221</accession>